<protein>
    <submittedName>
        <fullName evidence="1">Uncharacterized protein</fullName>
    </submittedName>
</protein>
<reference evidence="1" key="1">
    <citation type="journal article" date="2022" name="Int. J. Mol. Sci.">
        <title>Draft Genome of Tanacetum Coccineum: Genomic Comparison of Closely Related Tanacetum-Family Plants.</title>
        <authorList>
            <person name="Yamashiro T."/>
            <person name="Shiraishi A."/>
            <person name="Nakayama K."/>
            <person name="Satake H."/>
        </authorList>
    </citation>
    <scope>NUCLEOTIDE SEQUENCE</scope>
</reference>
<accession>A0ABQ5EYA7</accession>
<keyword evidence="2" id="KW-1185">Reference proteome</keyword>
<evidence type="ECO:0000313" key="1">
    <source>
        <dbReference type="EMBL" id="GJT56046.1"/>
    </source>
</evidence>
<gene>
    <name evidence="1" type="ORF">Tco_0991100</name>
</gene>
<proteinExistence type="predicted"/>
<dbReference type="Proteomes" id="UP001151760">
    <property type="component" value="Unassembled WGS sequence"/>
</dbReference>
<evidence type="ECO:0000313" key="2">
    <source>
        <dbReference type="Proteomes" id="UP001151760"/>
    </source>
</evidence>
<dbReference type="EMBL" id="BQNB010016809">
    <property type="protein sequence ID" value="GJT56046.1"/>
    <property type="molecule type" value="Genomic_DNA"/>
</dbReference>
<organism evidence="1 2">
    <name type="scientific">Tanacetum coccineum</name>
    <dbReference type="NCBI Taxonomy" id="301880"/>
    <lineage>
        <taxon>Eukaryota</taxon>
        <taxon>Viridiplantae</taxon>
        <taxon>Streptophyta</taxon>
        <taxon>Embryophyta</taxon>
        <taxon>Tracheophyta</taxon>
        <taxon>Spermatophyta</taxon>
        <taxon>Magnoliopsida</taxon>
        <taxon>eudicotyledons</taxon>
        <taxon>Gunneridae</taxon>
        <taxon>Pentapetalae</taxon>
        <taxon>asterids</taxon>
        <taxon>campanulids</taxon>
        <taxon>Asterales</taxon>
        <taxon>Asteraceae</taxon>
        <taxon>Asteroideae</taxon>
        <taxon>Anthemideae</taxon>
        <taxon>Anthemidinae</taxon>
        <taxon>Tanacetum</taxon>
    </lineage>
</organism>
<reference evidence="1" key="2">
    <citation type="submission" date="2022-01" db="EMBL/GenBank/DDBJ databases">
        <authorList>
            <person name="Yamashiro T."/>
            <person name="Shiraishi A."/>
            <person name="Satake H."/>
            <person name="Nakayama K."/>
        </authorList>
    </citation>
    <scope>NUCLEOTIDE SEQUENCE</scope>
</reference>
<comment type="caution">
    <text evidence="1">The sequence shown here is derived from an EMBL/GenBank/DDBJ whole genome shotgun (WGS) entry which is preliminary data.</text>
</comment>
<name>A0ABQ5EYA7_9ASTR</name>
<sequence length="76" mass="9004">MQPNLEAKRSDGLEAKRSGLEAKRSVLFEAKRNEECLREAKRSEEKYELFHLKTPKNHPFERFCLVSFAQLDPRRL</sequence>